<evidence type="ECO:0000313" key="8">
    <source>
        <dbReference type="Proteomes" id="UP000321954"/>
    </source>
</evidence>
<dbReference type="NCBIfam" id="NF004474">
    <property type="entry name" value="PRK05808.1"/>
    <property type="match status" value="1"/>
</dbReference>
<feature type="binding site" evidence="4">
    <location>
        <position position="31"/>
    </location>
    <ligand>
        <name>NAD(+)</name>
        <dbReference type="ChEBI" id="CHEBI:57540"/>
    </ligand>
</feature>
<dbReference type="SUPFAM" id="SSF48179">
    <property type="entry name" value="6-phosphogluconate dehydrogenase C-terminal domain-like"/>
    <property type="match status" value="1"/>
</dbReference>
<dbReference type="KEGG" id="anp:FK178_01100"/>
<reference evidence="7 8" key="1">
    <citation type="submission" date="2019-08" db="EMBL/GenBank/DDBJ databases">
        <title>Antarcticibacterium arcticum sp. nov., a bacterium isolated from marine sediment of the Canadian Beaufort Sea.</title>
        <authorList>
            <person name="Lee Y.M."/>
            <person name="Baek K."/>
            <person name="Lee D.-H."/>
            <person name="Shin S.C."/>
            <person name="Jin Y.K."/>
            <person name="Park Y."/>
        </authorList>
    </citation>
    <scope>NUCLEOTIDE SEQUENCE [LARGE SCALE GENOMIC DNA]</scope>
    <source>
        <strain evidence="7 8">PAMC 28998</strain>
    </source>
</reference>
<dbReference type="InterPro" id="IPR036291">
    <property type="entry name" value="NAD(P)-bd_dom_sf"/>
</dbReference>
<dbReference type="InterPro" id="IPR006176">
    <property type="entry name" value="3-OHacyl-CoA_DH_NAD-bd"/>
</dbReference>
<keyword evidence="2 7" id="KW-0560">Oxidoreductase</keyword>
<dbReference type="SUPFAM" id="SSF51735">
    <property type="entry name" value="NAD(P)-binding Rossmann-fold domains"/>
    <property type="match status" value="1"/>
</dbReference>
<dbReference type="RefSeq" id="WP_146830167.1">
    <property type="nucleotide sequence ID" value="NZ_CP042476.1"/>
</dbReference>
<evidence type="ECO:0000259" key="6">
    <source>
        <dbReference type="Pfam" id="PF02737"/>
    </source>
</evidence>
<gene>
    <name evidence="7" type="ORF">FK178_01100</name>
</gene>
<dbReference type="InterPro" id="IPR008927">
    <property type="entry name" value="6-PGluconate_DH-like_C_sf"/>
</dbReference>
<dbReference type="EMBL" id="CP042476">
    <property type="protein sequence ID" value="QED36399.1"/>
    <property type="molecule type" value="Genomic_DNA"/>
</dbReference>
<feature type="binding site" evidence="4">
    <location>
        <position position="91"/>
    </location>
    <ligand>
        <name>NAD(+)</name>
        <dbReference type="ChEBI" id="CHEBI:57540"/>
    </ligand>
</feature>
<dbReference type="OrthoDB" id="9771883at2"/>
<feature type="domain" description="3-hydroxyacyl-CoA dehydrogenase NAD binding" evidence="6">
    <location>
        <begin position="3"/>
        <end position="182"/>
    </location>
</feature>
<evidence type="ECO:0000256" key="3">
    <source>
        <dbReference type="PIRSR" id="PIRSR000105-1"/>
    </source>
</evidence>
<dbReference type="Gene3D" id="3.40.50.720">
    <property type="entry name" value="NAD(P)-binding Rossmann-like Domain"/>
    <property type="match status" value="1"/>
</dbReference>
<dbReference type="Pfam" id="PF00725">
    <property type="entry name" value="3HCDH"/>
    <property type="match status" value="1"/>
</dbReference>
<evidence type="ECO:0000259" key="5">
    <source>
        <dbReference type="Pfam" id="PF00725"/>
    </source>
</evidence>
<organism evidence="7 8">
    <name type="scientific">Antarcticibacterium arcticum</name>
    <dbReference type="NCBI Taxonomy" id="2585771"/>
    <lineage>
        <taxon>Bacteria</taxon>
        <taxon>Pseudomonadati</taxon>
        <taxon>Bacteroidota</taxon>
        <taxon>Flavobacteriia</taxon>
        <taxon>Flavobacteriales</taxon>
        <taxon>Flavobacteriaceae</taxon>
        <taxon>Antarcticibacterium</taxon>
    </lineage>
</organism>
<sequence>MKKIAIIGAGTMGNGIAHTFAQFGYKVNLIDISKESLQRGMDTISKNLDRMVAKEKITEADKKETLNNITTHIDIPSGVKNVGLVVEAATENVKLKLQIFKQLDATCSETTILATNTSSISITQIAAEVSNPERVIGMHFMNPVPVMKLVEIIRGYNTSDKVTKTIMDLSKKLDKVSVEVNDYPGFVANRILMPMINEAIETLYNGVAGVYEIDTVMKLGMAHPMGPLQLADFIGLDVCHSILEVMYNGFKNPKYAPSPLLTNMVMAGKLGVKSGEGFYDYSENRKAENVSKQFSKKA</sequence>
<dbReference type="EC" id="1.1.1.157" evidence="7"/>
<feature type="domain" description="3-hydroxyacyl-CoA dehydrogenase C-terminal" evidence="5">
    <location>
        <begin position="185"/>
        <end position="281"/>
    </location>
</feature>
<accession>A0A5B8YL17</accession>
<feature type="binding site" evidence="4">
    <location>
        <position position="273"/>
    </location>
    <ligand>
        <name>NAD(+)</name>
        <dbReference type="ChEBI" id="CHEBI:57540"/>
    </ligand>
</feature>
<evidence type="ECO:0000256" key="2">
    <source>
        <dbReference type="ARBA" id="ARBA00023002"/>
    </source>
</evidence>
<keyword evidence="4" id="KW-0520">NAD</keyword>
<protein>
    <submittedName>
        <fullName evidence="7">3-hydroxybutyryl-CoA dehydrogenase</fullName>
        <ecNumber evidence="7">1.1.1.157</ecNumber>
    </submittedName>
</protein>
<dbReference type="GO" id="GO:0070403">
    <property type="term" value="F:NAD+ binding"/>
    <property type="evidence" value="ECO:0007669"/>
    <property type="project" value="InterPro"/>
</dbReference>
<dbReference type="InterPro" id="IPR013328">
    <property type="entry name" value="6PGD_dom2"/>
</dbReference>
<feature type="binding site" evidence="4">
    <location>
        <begin position="8"/>
        <end position="13"/>
    </location>
    <ligand>
        <name>NAD(+)</name>
        <dbReference type="ChEBI" id="CHEBI:57540"/>
    </ligand>
</feature>
<evidence type="ECO:0000256" key="4">
    <source>
        <dbReference type="PIRSR" id="PIRSR000105-2"/>
    </source>
</evidence>
<dbReference type="PANTHER" id="PTHR48075">
    <property type="entry name" value="3-HYDROXYACYL-COA DEHYDROGENASE FAMILY PROTEIN"/>
    <property type="match status" value="1"/>
</dbReference>
<dbReference type="PROSITE" id="PS00067">
    <property type="entry name" value="3HCDH"/>
    <property type="match status" value="1"/>
</dbReference>
<dbReference type="AlphaFoldDB" id="A0A5B8YL17"/>
<feature type="binding site" evidence="4">
    <location>
        <position position="96"/>
    </location>
    <ligand>
        <name>NAD(+)</name>
        <dbReference type="ChEBI" id="CHEBI:57540"/>
    </ligand>
</feature>
<dbReference type="Proteomes" id="UP000321954">
    <property type="component" value="Chromosome"/>
</dbReference>
<dbReference type="InterPro" id="IPR022694">
    <property type="entry name" value="3-OHacyl-CoA_DH"/>
</dbReference>
<dbReference type="PANTHER" id="PTHR48075:SF5">
    <property type="entry name" value="3-HYDROXYBUTYRYL-COA DEHYDROGENASE"/>
    <property type="match status" value="1"/>
</dbReference>
<evidence type="ECO:0000313" key="7">
    <source>
        <dbReference type="EMBL" id="QED36399.1"/>
    </source>
</evidence>
<dbReference type="GO" id="GO:0006635">
    <property type="term" value="P:fatty acid beta-oxidation"/>
    <property type="evidence" value="ECO:0007669"/>
    <property type="project" value="TreeGrafter"/>
</dbReference>
<name>A0A5B8YL17_9FLAO</name>
<feature type="binding site" evidence="4">
    <location>
        <position position="118"/>
    </location>
    <ligand>
        <name>NAD(+)</name>
        <dbReference type="ChEBI" id="CHEBI:57540"/>
    </ligand>
</feature>
<dbReference type="Pfam" id="PF02737">
    <property type="entry name" value="3HCDH_N"/>
    <property type="match status" value="1"/>
</dbReference>
<proteinExistence type="inferred from homology"/>
<comment type="similarity">
    <text evidence="1">Belongs to the 3-hydroxyacyl-CoA dehydrogenase family.</text>
</comment>
<dbReference type="Gene3D" id="1.10.1040.10">
    <property type="entry name" value="N-(1-d-carboxylethyl)-l-norvaline Dehydrogenase, domain 2"/>
    <property type="match status" value="1"/>
</dbReference>
<dbReference type="InterPro" id="IPR006108">
    <property type="entry name" value="3HC_DH_C"/>
</dbReference>
<feature type="site" description="Important for catalytic activity" evidence="3">
    <location>
        <position position="139"/>
    </location>
</feature>
<dbReference type="GO" id="GO:0008691">
    <property type="term" value="F:3-hydroxybutyryl-CoA dehydrogenase activity"/>
    <property type="evidence" value="ECO:0007669"/>
    <property type="project" value="UniProtKB-EC"/>
</dbReference>
<dbReference type="InterPro" id="IPR006180">
    <property type="entry name" value="3-OHacyl-CoA_DH_CS"/>
</dbReference>
<dbReference type="PIRSF" id="PIRSF000105">
    <property type="entry name" value="HCDH"/>
    <property type="match status" value="1"/>
</dbReference>
<keyword evidence="8" id="KW-1185">Reference proteome</keyword>
<dbReference type="FunFam" id="3.40.50.720:FF:000009">
    <property type="entry name" value="Fatty oxidation complex, alpha subunit"/>
    <property type="match status" value="1"/>
</dbReference>
<evidence type="ECO:0000256" key="1">
    <source>
        <dbReference type="ARBA" id="ARBA00009463"/>
    </source>
</evidence>
<feature type="binding site" evidence="4">
    <location>
        <position position="142"/>
    </location>
    <ligand>
        <name>NAD(+)</name>
        <dbReference type="ChEBI" id="CHEBI:57540"/>
    </ligand>
</feature>